<dbReference type="EMBL" id="JANQBD010000006">
    <property type="protein sequence ID" value="MCR8631567.1"/>
    <property type="molecule type" value="Genomic_DNA"/>
</dbReference>
<evidence type="ECO:0008006" key="4">
    <source>
        <dbReference type="Google" id="ProtNLM"/>
    </source>
</evidence>
<gene>
    <name evidence="2" type="ORF">NV381_10170</name>
</gene>
<evidence type="ECO:0000313" key="2">
    <source>
        <dbReference type="EMBL" id="MCR8631567.1"/>
    </source>
</evidence>
<name>A0ABT1YEE7_9BACL</name>
<protein>
    <recommendedName>
        <fullName evidence="4">Transporter</fullName>
    </recommendedName>
</protein>
<reference evidence="2 3" key="1">
    <citation type="submission" date="2022-08" db="EMBL/GenBank/DDBJ databases">
        <title>Paenibacillus endoradicis sp. nov., Paenibacillus radicibacter sp. nov and Paenibacillus pararadicis sp. nov., three cold-adapted plant growth-promoting bacteria isolated from root of Larix gmelinii in Great Khingan.</title>
        <authorList>
            <person name="Xue H."/>
        </authorList>
    </citation>
    <scope>NUCLEOTIDE SEQUENCE [LARGE SCALE GENOMIC DNA]</scope>
    <source>
        <strain evidence="2 3">N5-1-1-5</strain>
    </source>
</reference>
<accession>A0ABT1YEE7</accession>
<comment type="caution">
    <text evidence="2">The sequence shown here is derived from an EMBL/GenBank/DDBJ whole genome shotgun (WGS) entry which is preliminary data.</text>
</comment>
<keyword evidence="3" id="KW-1185">Reference proteome</keyword>
<dbReference type="Proteomes" id="UP001300012">
    <property type="component" value="Unassembled WGS sequence"/>
</dbReference>
<evidence type="ECO:0000313" key="3">
    <source>
        <dbReference type="Proteomes" id="UP001300012"/>
    </source>
</evidence>
<evidence type="ECO:0000256" key="1">
    <source>
        <dbReference type="SAM" id="MobiDB-lite"/>
    </source>
</evidence>
<feature type="compositionally biased region" description="Pro residues" evidence="1">
    <location>
        <begin position="37"/>
        <end position="52"/>
    </location>
</feature>
<sequence length="122" mass="13453">MSFMPPPGPPPGPSHGQQHGPPHGPPHGHGPQHGPHHGPPPGHGPAFPPPSFEPTISAFAVDPRSISRCLFRNTFVWLTNGNRFWFFPTFVGNFSVSGFRWTGRFWVIFGISLREISSFTCF</sequence>
<feature type="compositionally biased region" description="Pro residues" evidence="1">
    <location>
        <begin position="1"/>
        <end position="13"/>
    </location>
</feature>
<organism evidence="2 3">
    <name type="scientific">Paenibacillus radicis</name>
    <name type="common">ex Xue et al. 2023</name>
    <dbReference type="NCBI Taxonomy" id="2972489"/>
    <lineage>
        <taxon>Bacteria</taxon>
        <taxon>Bacillati</taxon>
        <taxon>Bacillota</taxon>
        <taxon>Bacilli</taxon>
        <taxon>Bacillales</taxon>
        <taxon>Paenibacillaceae</taxon>
        <taxon>Paenibacillus</taxon>
    </lineage>
</organism>
<feature type="region of interest" description="Disordered" evidence="1">
    <location>
        <begin position="1"/>
        <end position="52"/>
    </location>
</feature>
<proteinExistence type="predicted"/>